<evidence type="ECO:0000313" key="8">
    <source>
        <dbReference type="Proteomes" id="UP000488506"/>
    </source>
</evidence>
<keyword evidence="1" id="KW-0597">Phosphoprotein</keyword>
<keyword evidence="2" id="KW-1277">Toxin-antitoxin system</keyword>
<comment type="caution">
    <text evidence="7">The sequence shown here is derived from an EMBL/GenBank/DDBJ whole genome shotgun (WGS) entry which is preliminary data.</text>
</comment>
<comment type="similarity">
    <text evidence="6">Belongs to the HepT RNase toxin family.</text>
</comment>
<evidence type="ECO:0000256" key="5">
    <source>
        <dbReference type="ARBA" id="ARBA00022801"/>
    </source>
</evidence>
<evidence type="ECO:0000256" key="1">
    <source>
        <dbReference type="ARBA" id="ARBA00022553"/>
    </source>
</evidence>
<dbReference type="InterPro" id="IPR008201">
    <property type="entry name" value="HepT-like"/>
</dbReference>
<keyword evidence="4" id="KW-0547">Nucleotide-binding</keyword>
<dbReference type="InterPro" id="IPR037038">
    <property type="entry name" value="HepT-like_sf"/>
</dbReference>
<dbReference type="InterPro" id="IPR051813">
    <property type="entry name" value="HepT_RNase_toxin"/>
</dbReference>
<dbReference type="PANTHER" id="PTHR34139">
    <property type="entry name" value="UPF0331 PROTEIN MJ0127"/>
    <property type="match status" value="1"/>
</dbReference>
<gene>
    <name evidence="7" type="ORF">FD145_416</name>
</gene>
<dbReference type="GO" id="GO:0004540">
    <property type="term" value="F:RNA nuclease activity"/>
    <property type="evidence" value="ECO:0007669"/>
    <property type="project" value="InterPro"/>
</dbReference>
<dbReference type="EMBL" id="WPAF01000004">
    <property type="protein sequence ID" value="KAF0134848.1"/>
    <property type="molecule type" value="Genomic_DNA"/>
</dbReference>
<evidence type="ECO:0000256" key="2">
    <source>
        <dbReference type="ARBA" id="ARBA00022649"/>
    </source>
</evidence>
<dbReference type="AlphaFoldDB" id="A0A833L1X2"/>
<reference evidence="7 8" key="1">
    <citation type="submission" date="2019-12" db="EMBL/GenBank/DDBJ databases">
        <authorList>
            <person name="Wolfe R."/>
            <person name="Danczak R."/>
            <person name="Wilkins M."/>
        </authorList>
    </citation>
    <scope>NUCLEOTIDE SEQUENCE [LARGE SCALE GENOMIC DNA]</scope>
    <source>
        <strain evidence="7">X2_MaxBin.013</strain>
    </source>
</reference>
<dbReference type="PANTHER" id="PTHR34139:SF1">
    <property type="entry name" value="RNASE MJ1380-RELATED"/>
    <property type="match status" value="1"/>
</dbReference>
<evidence type="ECO:0000256" key="3">
    <source>
        <dbReference type="ARBA" id="ARBA00022722"/>
    </source>
</evidence>
<accession>A0A833L1X2</accession>
<dbReference type="GO" id="GO:0110001">
    <property type="term" value="C:toxin-antitoxin complex"/>
    <property type="evidence" value="ECO:0007669"/>
    <property type="project" value="InterPro"/>
</dbReference>
<keyword evidence="3" id="KW-0540">Nuclease</keyword>
<dbReference type="Gene3D" id="1.20.120.580">
    <property type="entry name" value="bsu32300-like"/>
    <property type="match status" value="1"/>
</dbReference>
<evidence type="ECO:0000256" key="6">
    <source>
        <dbReference type="ARBA" id="ARBA00024207"/>
    </source>
</evidence>
<dbReference type="Pfam" id="PF01934">
    <property type="entry name" value="HepT-like"/>
    <property type="match status" value="1"/>
</dbReference>
<keyword evidence="5" id="KW-0378">Hydrolase</keyword>
<evidence type="ECO:0000256" key="4">
    <source>
        <dbReference type="ARBA" id="ARBA00022741"/>
    </source>
</evidence>
<dbReference type="GO" id="GO:0016787">
    <property type="term" value="F:hydrolase activity"/>
    <property type="evidence" value="ECO:0007669"/>
    <property type="project" value="UniProtKB-KW"/>
</dbReference>
<evidence type="ECO:0000313" key="7">
    <source>
        <dbReference type="EMBL" id="KAF0134848.1"/>
    </source>
</evidence>
<sequence length="112" mass="13088">MRNYKILLEDILRSIDAIEDFVRDITLDRFIADDKTSSAVLRKLEVIGEAVKNVPDNIKKKKPNIPWKEMAGMRDKLIHFYFGVDYNLVWQTIKNRLPEIKKELLSIIEGDA</sequence>
<dbReference type="GO" id="GO:0000166">
    <property type="term" value="F:nucleotide binding"/>
    <property type="evidence" value="ECO:0007669"/>
    <property type="project" value="UniProtKB-KW"/>
</dbReference>
<proteinExistence type="inferred from homology"/>
<name>A0A833L1X2_UNCSA</name>
<evidence type="ECO:0008006" key="9">
    <source>
        <dbReference type="Google" id="ProtNLM"/>
    </source>
</evidence>
<organism evidence="7 8">
    <name type="scientific">Candidatus Saganbacteria bacterium</name>
    <dbReference type="NCBI Taxonomy" id="2575572"/>
    <lineage>
        <taxon>Bacteria</taxon>
        <taxon>Bacillati</taxon>
        <taxon>Saganbacteria</taxon>
    </lineage>
</organism>
<dbReference type="Proteomes" id="UP000488506">
    <property type="component" value="Unassembled WGS sequence"/>
</dbReference>
<protein>
    <recommendedName>
        <fullName evidence="9">DUF86 domain-containing protein</fullName>
    </recommendedName>
</protein>